<dbReference type="InterPro" id="IPR000086">
    <property type="entry name" value="NUDIX_hydrolase_dom"/>
</dbReference>
<dbReference type="RefSeq" id="WP_096353818.1">
    <property type="nucleotide sequence ID" value="NZ_AP014946.1"/>
</dbReference>
<dbReference type="EMBL" id="AP014946">
    <property type="protein sequence ID" value="BAT59019.1"/>
    <property type="molecule type" value="Genomic_DNA"/>
</dbReference>
<sequence>MTDPRAYPDRPFVAVSAAILRDRDVLLVRRAQAPANRRFTLPGGVVEVGETLEDAVMREVSEETGLVIRPLGLAGHREFVVRDDDGRVSRHFIILAFAARYLGGEPVLNEELSEFRWVLPDAIAGLPTTDGLSEIVADAFRLAADKP</sequence>
<dbReference type="Gene3D" id="3.90.79.10">
    <property type="entry name" value="Nucleoside Triphosphate Pyrophosphohydrolase"/>
    <property type="match status" value="1"/>
</dbReference>
<evidence type="ECO:0000256" key="1">
    <source>
        <dbReference type="ARBA" id="ARBA00001946"/>
    </source>
</evidence>
<dbReference type="GO" id="GO:0016787">
    <property type="term" value="F:hydrolase activity"/>
    <property type="evidence" value="ECO:0007669"/>
    <property type="project" value="UniProtKB-KW"/>
</dbReference>
<dbReference type="CDD" id="cd04673">
    <property type="entry name" value="NUDIX_ADPRase"/>
    <property type="match status" value="1"/>
</dbReference>
<dbReference type="Pfam" id="PF00293">
    <property type="entry name" value="NUDIX"/>
    <property type="match status" value="1"/>
</dbReference>
<reference evidence="5 6" key="1">
    <citation type="submission" date="2015-08" db="EMBL/GenBank/DDBJ databases">
        <title>Investigation of the bacterial diversity of lava forest soil.</title>
        <authorList>
            <person name="Lee J.S."/>
        </authorList>
    </citation>
    <scope>NUCLEOTIDE SEQUENCE [LARGE SCALE GENOMIC DNA]</scope>
    <source>
        <strain evidence="5 6">GJW-30</strain>
    </source>
</reference>
<evidence type="ECO:0000256" key="3">
    <source>
        <dbReference type="RuleBase" id="RU003476"/>
    </source>
</evidence>
<protein>
    <submittedName>
        <fullName evidence="5">NADH pyrophosphatase</fullName>
        <ecNumber evidence="5">3.6.1.22</ecNumber>
    </submittedName>
</protein>
<comment type="similarity">
    <text evidence="3">Belongs to the Nudix hydrolase family.</text>
</comment>
<dbReference type="PRINTS" id="PR00502">
    <property type="entry name" value="NUDIXFAMILY"/>
</dbReference>
<feature type="domain" description="Nudix hydrolase" evidence="4">
    <location>
        <begin position="10"/>
        <end position="141"/>
    </location>
</feature>
<dbReference type="InterPro" id="IPR020084">
    <property type="entry name" value="NUDIX_hydrolase_CS"/>
</dbReference>
<dbReference type="PROSITE" id="PS00893">
    <property type="entry name" value="NUDIX_BOX"/>
    <property type="match status" value="1"/>
</dbReference>
<accession>A0A0S3PSX2</accession>
<name>A0A0S3PSX2_9BRAD</name>
<evidence type="ECO:0000259" key="4">
    <source>
        <dbReference type="PROSITE" id="PS51462"/>
    </source>
</evidence>
<comment type="cofactor">
    <cofactor evidence="1">
        <name>Mg(2+)</name>
        <dbReference type="ChEBI" id="CHEBI:18420"/>
    </cofactor>
</comment>
<dbReference type="InterPro" id="IPR020476">
    <property type="entry name" value="Nudix_hydrolase"/>
</dbReference>
<organism evidence="5 6">
    <name type="scientific">Variibacter gotjawalensis</name>
    <dbReference type="NCBI Taxonomy" id="1333996"/>
    <lineage>
        <taxon>Bacteria</taxon>
        <taxon>Pseudomonadati</taxon>
        <taxon>Pseudomonadota</taxon>
        <taxon>Alphaproteobacteria</taxon>
        <taxon>Hyphomicrobiales</taxon>
        <taxon>Nitrobacteraceae</taxon>
        <taxon>Variibacter</taxon>
    </lineage>
</organism>
<dbReference type="SUPFAM" id="SSF55811">
    <property type="entry name" value="Nudix"/>
    <property type="match status" value="1"/>
</dbReference>
<evidence type="ECO:0000313" key="5">
    <source>
        <dbReference type="EMBL" id="BAT59019.1"/>
    </source>
</evidence>
<dbReference type="KEGG" id="vgo:GJW-30_1_01547"/>
<evidence type="ECO:0000313" key="6">
    <source>
        <dbReference type="Proteomes" id="UP000236884"/>
    </source>
</evidence>
<dbReference type="AlphaFoldDB" id="A0A0S3PSX2"/>
<dbReference type="PANTHER" id="PTHR43736:SF1">
    <property type="entry name" value="DIHYDRONEOPTERIN TRIPHOSPHATE DIPHOSPHATASE"/>
    <property type="match status" value="1"/>
</dbReference>
<proteinExistence type="inferred from homology"/>
<dbReference type="PROSITE" id="PS51462">
    <property type="entry name" value="NUDIX"/>
    <property type="match status" value="1"/>
</dbReference>
<dbReference type="InterPro" id="IPR015797">
    <property type="entry name" value="NUDIX_hydrolase-like_dom_sf"/>
</dbReference>
<dbReference type="PANTHER" id="PTHR43736">
    <property type="entry name" value="ADP-RIBOSE PYROPHOSPHATASE"/>
    <property type="match status" value="1"/>
</dbReference>
<gene>
    <name evidence="5" type="primary">nudC_2</name>
    <name evidence="5" type="ORF">GJW-30_1_01547</name>
</gene>
<keyword evidence="6" id="KW-1185">Reference proteome</keyword>
<evidence type="ECO:0000256" key="2">
    <source>
        <dbReference type="ARBA" id="ARBA00022801"/>
    </source>
</evidence>
<dbReference type="Proteomes" id="UP000236884">
    <property type="component" value="Chromosome"/>
</dbReference>
<keyword evidence="2 3" id="KW-0378">Hydrolase</keyword>
<dbReference type="EC" id="3.6.1.22" evidence="5"/>
<dbReference type="OrthoDB" id="9761969at2"/>